<proteinExistence type="predicted"/>
<evidence type="ECO:0000313" key="2">
    <source>
        <dbReference type="EMBL" id="VEL33469.1"/>
    </source>
</evidence>
<feature type="compositionally biased region" description="Polar residues" evidence="1">
    <location>
        <begin position="17"/>
        <end position="33"/>
    </location>
</feature>
<dbReference type="EMBL" id="CAAALY010245829">
    <property type="protein sequence ID" value="VEL33469.1"/>
    <property type="molecule type" value="Genomic_DNA"/>
</dbReference>
<sequence>MVPSSESPSGRDGRLVNNFSFGTVEQQPSSGLVSASKLHPPTASPSSDGVSISPQFPSPPSRGGGVLSVRRRPASARRPFSVVVQVEVLASPSADVERPRLDPTSSTCPDLEQSTSPPPRLINPEQPPFDALPLVSLSPDEAAYSTFQSVLKGNGYLTESKTAAKDSMNTFPEPSASLSAYPTSSDSCSVQ</sequence>
<dbReference type="AlphaFoldDB" id="A0A3S5B0W3"/>
<evidence type="ECO:0000313" key="3">
    <source>
        <dbReference type="Proteomes" id="UP000784294"/>
    </source>
</evidence>
<protein>
    <submittedName>
        <fullName evidence="2">Uncharacterized protein</fullName>
    </submittedName>
</protein>
<evidence type="ECO:0000256" key="1">
    <source>
        <dbReference type="SAM" id="MobiDB-lite"/>
    </source>
</evidence>
<dbReference type="Proteomes" id="UP000784294">
    <property type="component" value="Unassembled WGS sequence"/>
</dbReference>
<feature type="compositionally biased region" description="Polar residues" evidence="1">
    <location>
        <begin position="103"/>
        <end position="115"/>
    </location>
</feature>
<reference evidence="2" key="1">
    <citation type="submission" date="2018-11" db="EMBL/GenBank/DDBJ databases">
        <authorList>
            <consortium name="Pathogen Informatics"/>
        </authorList>
    </citation>
    <scope>NUCLEOTIDE SEQUENCE</scope>
</reference>
<keyword evidence="3" id="KW-1185">Reference proteome</keyword>
<feature type="region of interest" description="Disordered" evidence="1">
    <location>
        <begin position="167"/>
        <end position="191"/>
    </location>
</feature>
<organism evidence="2 3">
    <name type="scientific">Protopolystoma xenopodis</name>
    <dbReference type="NCBI Taxonomy" id="117903"/>
    <lineage>
        <taxon>Eukaryota</taxon>
        <taxon>Metazoa</taxon>
        <taxon>Spiralia</taxon>
        <taxon>Lophotrochozoa</taxon>
        <taxon>Platyhelminthes</taxon>
        <taxon>Monogenea</taxon>
        <taxon>Polyopisthocotylea</taxon>
        <taxon>Polystomatidea</taxon>
        <taxon>Polystomatidae</taxon>
        <taxon>Protopolystoma</taxon>
    </lineage>
</organism>
<accession>A0A3S5B0W3</accession>
<feature type="region of interest" description="Disordered" evidence="1">
    <location>
        <begin position="1"/>
        <end position="76"/>
    </location>
</feature>
<feature type="region of interest" description="Disordered" evidence="1">
    <location>
        <begin position="91"/>
        <end position="130"/>
    </location>
</feature>
<name>A0A3S5B0W3_9PLAT</name>
<feature type="compositionally biased region" description="Pro residues" evidence="1">
    <location>
        <begin position="116"/>
        <end position="127"/>
    </location>
</feature>
<comment type="caution">
    <text evidence="2">The sequence shown here is derived from an EMBL/GenBank/DDBJ whole genome shotgun (WGS) entry which is preliminary data.</text>
</comment>
<gene>
    <name evidence="2" type="ORF">PXEA_LOCUS26909</name>
</gene>
<feature type="compositionally biased region" description="Polar residues" evidence="1">
    <location>
        <begin position="44"/>
        <end position="55"/>
    </location>
</feature>